<accession>A0ABM2YZI1</accession>
<dbReference type="Proteomes" id="UP000818029">
    <property type="component" value="Chromosome A11"/>
</dbReference>
<proteinExistence type="predicted"/>
<evidence type="ECO:0000313" key="2">
    <source>
        <dbReference type="RefSeq" id="XP_040935903.1"/>
    </source>
</evidence>
<name>A0ABM2YZI1_GOSHI</name>
<evidence type="ECO:0000313" key="1">
    <source>
        <dbReference type="Proteomes" id="UP000818029"/>
    </source>
</evidence>
<dbReference type="RefSeq" id="XP_040935903.1">
    <property type="nucleotide sequence ID" value="XM_041079969.1"/>
</dbReference>
<dbReference type="GeneID" id="121209365"/>
<keyword evidence="1" id="KW-1185">Reference proteome</keyword>
<gene>
    <name evidence="2" type="primary">LOC121209365</name>
</gene>
<organism evidence="1 2">
    <name type="scientific">Gossypium hirsutum</name>
    <name type="common">Upland cotton</name>
    <name type="synonym">Gossypium mexicanum</name>
    <dbReference type="NCBI Taxonomy" id="3635"/>
    <lineage>
        <taxon>Eukaryota</taxon>
        <taxon>Viridiplantae</taxon>
        <taxon>Streptophyta</taxon>
        <taxon>Embryophyta</taxon>
        <taxon>Tracheophyta</taxon>
        <taxon>Spermatophyta</taxon>
        <taxon>Magnoliopsida</taxon>
        <taxon>eudicotyledons</taxon>
        <taxon>Gunneridae</taxon>
        <taxon>Pentapetalae</taxon>
        <taxon>rosids</taxon>
        <taxon>malvids</taxon>
        <taxon>Malvales</taxon>
        <taxon>Malvaceae</taxon>
        <taxon>Malvoideae</taxon>
        <taxon>Gossypium</taxon>
    </lineage>
</organism>
<sequence>MERKKTIFHYSHCHELSFFIYRMVREEVFDCFGCEKHLLPSEVSYDCRLCNFYLHQDRVASGKIPSSPPSMENKALFVEQNEGSNVIHTLSLFRHIIHTH</sequence>
<protein>
    <submittedName>
        <fullName evidence="2">Uncharacterized protein</fullName>
    </submittedName>
</protein>
<reference evidence="2" key="2">
    <citation type="submission" date="2025-08" db="UniProtKB">
        <authorList>
            <consortium name="RefSeq"/>
        </authorList>
    </citation>
    <scope>IDENTIFICATION</scope>
</reference>
<reference evidence="1" key="1">
    <citation type="journal article" date="2020" name="Nat. Genet.">
        <title>Genomic diversifications of five Gossypium allopolyploid species and their impact on cotton improvement.</title>
        <authorList>
            <person name="Chen Z.J."/>
            <person name="Sreedasyam A."/>
            <person name="Ando A."/>
            <person name="Song Q."/>
            <person name="De Santiago L.M."/>
            <person name="Hulse-Kemp A.M."/>
            <person name="Ding M."/>
            <person name="Ye W."/>
            <person name="Kirkbride R.C."/>
            <person name="Jenkins J."/>
            <person name="Plott C."/>
            <person name="Lovell J."/>
            <person name="Lin Y.M."/>
            <person name="Vaughn R."/>
            <person name="Liu B."/>
            <person name="Simpson S."/>
            <person name="Scheffler B.E."/>
            <person name="Wen L."/>
            <person name="Saski C.A."/>
            <person name="Grover C.E."/>
            <person name="Hu G."/>
            <person name="Conover J.L."/>
            <person name="Carlson J.W."/>
            <person name="Shu S."/>
            <person name="Boston L.B."/>
            <person name="Williams M."/>
            <person name="Peterson D.G."/>
            <person name="McGee K."/>
            <person name="Jones D.C."/>
            <person name="Wendel J.F."/>
            <person name="Stelly D.M."/>
            <person name="Grimwood J."/>
            <person name="Schmutz J."/>
        </authorList>
    </citation>
    <scope>NUCLEOTIDE SEQUENCE [LARGE SCALE GENOMIC DNA]</scope>
    <source>
        <strain evidence="1">cv. TM-1</strain>
    </source>
</reference>
<dbReference type="InterPro" id="IPR046349">
    <property type="entry name" value="C1-like_sf"/>
</dbReference>
<dbReference type="SUPFAM" id="SSF57889">
    <property type="entry name" value="Cysteine-rich domain"/>
    <property type="match status" value="1"/>
</dbReference>